<comment type="caution">
    <text evidence="5">The sequence shown here is derived from an EMBL/GenBank/DDBJ whole genome shotgun (WGS) entry which is preliminary data.</text>
</comment>
<dbReference type="NCBIfam" id="TIGR00103">
    <property type="entry name" value="DNA_YbaB_EbfC"/>
    <property type="match status" value="1"/>
</dbReference>
<evidence type="ECO:0000256" key="3">
    <source>
        <dbReference type="SAM" id="Coils"/>
    </source>
</evidence>
<feature type="region of interest" description="Disordered" evidence="4">
    <location>
        <begin position="84"/>
        <end position="103"/>
    </location>
</feature>
<keyword evidence="6" id="KW-1185">Reference proteome</keyword>
<comment type="function">
    <text evidence="2">Binds to DNA and alters its conformation. May be involved in regulation of gene expression, nucleoid organization and DNA protection.</text>
</comment>
<evidence type="ECO:0000256" key="2">
    <source>
        <dbReference type="HAMAP-Rule" id="MF_00274"/>
    </source>
</evidence>
<accession>A0ABU1AYI8</accession>
<dbReference type="PANTHER" id="PTHR33449">
    <property type="entry name" value="NUCLEOID-ASSOCIATED PROTEIN YBAB"/>
    <property type="match status" value="1"/>
</dbReference>
<name>A0ABU1AYI8_9BACT</name>
<dbReference type="InterPro" id="IPR036894">
    <property type="entry name" value="YbaB-like_sf"/>
</dbReference>
<dbReference type="Pfam" id="PF02575">
    <property type="entry name" value="YbaB_DNA_bd"/>
    <property type="match status" value="1"/>
</dbReference>
<dbReference type="InterPro" id="IPR004401">
    <property type="entry name" value="YbaB/EbfC"/>
</dbReference>
<dbReference type="Proteomes" id="UP001225316">
    <property type="component" value="Unassembled WGS sequence"/>
</dbReference>
<keyword evidence="2" id="KW-0963">Cytoplasm</keyword>
<evidence type="ECO:0000256" key="4">
    <source>
        <dbReference type="SAM" id="MobiDB-lite"/>
    </source>
</evidence>
<proteinExistence type="inferred from homology"/>
<protein>
    <recommendedName>
        <fullName evidence="2">Nucleoid-associated protein QEH52_14315</fullName>
    </recommendedName>
</protein>
<keyword evidence="3" id="KW-0175">Coiled coil</keyword>
<evidence type="ECO:0000256" key="1">
    <source>
        <dbReference type="ARBA" id="ARBA00023125"/>
    </source>
</evidence>
<feature type="compositionally biased region" description="Gly residues" evidence="4">
    <location>
        <begin position="92"/>
        <end position="103"/>
    </location>
</feature>
<comment type="subcellular location">
    <subcellularLocation>
        <location evidence="2">Cytoplasm</location>
        <location evidence="2">Nucleoid</location>
    </subcellularLocation>
</comment>
<sequence length="103" mass="10807">MAGVGKLLKQAQKMQKQMEAVQAELSNTILEVSSGGGAINVKINGQGEFQAFKIDPEFLKEDAEFVEETLLAAVQEAATKAKETSEEAMGAVTGGMGGFPGLM</sequence>
<keyword evidence="1 2" id="KW-0238">DNA-binding</keyword>
<dbReference type="Gene3D" id="3.30.1310.10">
    <property type="entry name" value="Nucleoid-associated protein YbaB-like domain"/>
    <property type="match status" value="1"/>
</dbReference>
<reference evidence="5 6" key="1">
    <citation type="submission" date="2023-04" db="EMBL/GenBank/DDBJ databases">
        <title>A novel bacteria isolated from coastal sediment.</title>
        <authorList>
            <person name="Liu X.-J."/>
            <person name="Du Z.-J."/>
        </authorList>
    </citation>
    <scope>NUCLEOTIDE SEQUENCE [LARGE SCALE GENOMIC DNA]</scope>
    <source>
        <strain evidence="5 6">SDUM461003</strain>
    </source>
</reference>
<comment type="similarity">
    <text evidence="2">Belongs to the YbaB/EbfC family.</text>
</comment>
<dbReference type="PIRSF" id="PIRSF004555">
    <property type="entry name" value="UCP004555"/>
    <property type="match status" value="1"/>
</dbReference>
<evidence type="ECO:0000313" key="6">
    <source>
        <dbReference type="Proteomes" id="UP001225316"/>
    </source>
</evidence>
<dbReference type="HAMAP" id="MF_00274">
    <property type="entry name" value="DNA_YbaB_EbfC"/>
    <property type="match status" value="1"/>
</dbReference>
<organism evidence="5 6">
    <name type="scientific">Thalassobacterium maritimum</name>
    <dbReference type="NCBI Taxonomy" id="3041265"/>
    <lineage>
        <taxon>Bacteria</taxon>
        <taxon>Pseudomonadati</taxon>
        <taxon>Verrucomicrobiota</taxon>
        <taxon>Opitutia</taxon>
        <taxon>Puniceicoccales</taxon>
        <taxon>Coraliomargaritaceae</taxon>
        <taxon>Thalassobacterium</taxon>
    </lineage>
</organism>
<dbReference type="PANTHER" id="PTHR33449:SF1">
    <property type="entry name" value="NUCLEOID-ASSOCIATED PROTEIN YBAB"/>
    <property type="match status" value="1"/>
</dbReference>
<comment type="subunit">
    <text evidence="2">Homodimer.</text>
</comment>
<gene>
    <name evidence="5" type="ORF">QEH52_14315</name>
</gene>
<dbReference type="RefSeq" id="WP_308951343.1">
    <property type="nucleotide sequence ID" value="NZ_JARXHW010000038.1"/>
</dbReference>
<dbReference type="EMBL" id="JARXHW010000038">
    <property type="protein sequence ID" value="MDQ8208697.1"/>
    <property type="molecule type" value="Genomic_DNA"/>
</dbReference>
<dbReference type="SUPFAM" id="SSF82607">
    <property type="entry name" value="YbaB-like"/>
    <property type="match status" value="1"/>
</dbReference>
<feature type="coiled-coil region" evidence="3">
    <location>
        <begin position="4"/>
        <end position="31"/>
    </location>
</feature>
<evidence type="ECO:0000313" key="5">
    <source>
        <dbReference type="EMBL" id="MDQ8208697.1"/>
    </source>
</evidence>